<feature type="active site" description="Proton acceptor" evidence="4">
    <location>
        <position position="151"/>
    </location>
</feature>
<evidence type="ECO:0000256" key="4">
    <source>
        <dbReference type="PROSITE-ProRule" id="PRU01161"/>
    </source>
</evidence>
<dbReference type="EMBL" id="JASHIF010000026">
    <property type="protein sequence ID" value="MDI9862186.1"/>
    <property type="molecule type" value="Genomic_DNA"/>
</dbReference>
<keyword evidence="2 4" id="KW-0442">Lipid degradation</keyword>
<dbReference type="PROSITE" id="PS51635">
    <property type="entry name" value="PNPLA"/>
    <property type="match status" value="1"/>
</dbReference>
<dbReference type="InterPro" id="IPR002641">
    <property type="entry name" value="PNPLA_dom"/>
</dbReference>
<protein>
    <submittedName>
        <fullName evidence="6">Patatin-like phospholipase family protein</fullName>
    </submittedName>
</protein>
<dbReference type="PANTHER" id="PTHR14226">
    <property type="entry name" value="NEUROPATHY TARGET ESTERASE/SWISS CHEESE D.MELANOGASTER"/>
    <property type="match status" value="1"/>
</dbReference>
<keyword evidence="3 4" id="KW-0443">Lipid metabolism</keyword>
<dbReference type="InterPro" id="IPR016035">
    <property type="entry name" value="Acyl_Trfase/lysoPLipase"/>
</dbReference>
<organism evidence="6 7">
    <name type="scientific">Flectobacillus roseus</name>
    <dbReference type="NCBI Taxonomy" id="502259"/>
    <lineage>
        <taxon>Bacteria</taxon>
        <taxon>Pseudomonadati</taxon>
        <taxon>Bacteroidota</taxon>
        <taxon>Cytophagia</taxon>
        <taxon>Cytophagales</taxon>
        <taxon>Flectobacillaceae</taxon>
        <taxon>Flectobacillus</taxon>
    </lineage>
</organism>
<evidence type="ECO:0000256" key="3">
    <source>
        <dbReference type="ARBA" id="ARBA00023098"/>
    </source>
</evidence>
<dbReference type="CDD" id="cd07205">
    <property type="entry name" value="Pat_PNPLA6_PNPLA7_NTE1_like"/>
    <property type="match status" value="1"/>
</dbReference>
<feature type="short sequence motif" description="GXGXXG" evidence="4">
    <location>
        <begin position="10"/>
        <end position="15"/>
    </location>
</feature>
<feature type="domain" description="PNPLA" evidence="5">
    <location>
        <begin position="6"/>
        <end position="164"/>
    </location>
</feature>
<comment type="caution">
    <text evidence="6">The sequence shown here is derived from an EMBL/GenBank/DDBJ whole genome shotgun (WGS) entry which is preliminary data.</text>
</comment>
<evidence type="ECO:0000256" key="1">
    <source>
        <dbReference type="ARBA" id="ARBA00022801"/>
    </source>
</evidence>
<keyword evidence="1 4" id="KW-0378">Hydrolase</keyword>
<evidence type="ECO:0000259" key="5">
    <source>
        <dbReference type="PROSITE" id="PS51635"/>
    </source>
</evidence>
<evidence type="ECO:0000313" key="6">
    <source>
        <dbReference type="EMBL" id="MDI9862186.1"/>
    </source>
</evidence>
<feature type="short sequence motif" description="GXSXG" evidence="4">
    <location>
        <begin position="37"/>
        <end position="41"/>
    </location>
</feature>
<sequence>MKKIGLVLSGGGARGIAHLGVLKALVEQKIPIDYLSGCSAGSIAGVMFAAGYSPDHIFEIVVSSNTLKAFRPAFSRLGLLRMQKAEEIYLEYLPHNSFENLKLPFFVNATDIMQGESVFYSSGELIKPVLASCSIPGLFEPVTFEGRVLVDGGVLNNMPIEPLLPHCDFIIGSHCNPFGKNPNLKSIPSVVQKSLYLAINNNSKPRLAQCNLLIEPPSLVNFEPQDIRRAKDIFKVGYEYARNFDFKALE</sequence>
<evidence type="ECO:0000313" key="7">
    <source>
        <dbReference type="Proteomes" id="UP001236507"/>
    </source>
</evidence>
<keyword evidence="7" id="KW-1185">Reference proteome</keyword>
<dbReference type="SUPFAM" id="SSF52151">
    <property type="entry name" value="FabD/lysophospholipase-like"/>
    <property type="match status" value="1"/>
</dbReference>
<dbReference type="Pfam" id="PF01734">
    <property type="entry name" value="Patatin"/>
    <property type="match status" value="1"/>
</dbReference>
<reference evidence="6 7" key="1">
    <citation type="submission" date="2023-05" db="EMBL/GenBank/DDBJ databases">
        <title>Novel species of genus Flectobacillus isolated from stream in China.</title>
        <authorList>
            <person name="Lu H."/>
        </authorList>
    </citation>
    <scope>NUCLEOTIDE SEQUENCE [LARGE SCALE GENOMIC DNA]</scope>
    <source>
        <strain evidence="6 7">KCTC 42575</strain>
    </source>
</reference>
<dbReference type="Proteomes" id="UP001236507">
    <property type="component" value="Unassembled WGS sequence"/>
</dbReference>
<feature type="short sequence motif" description="DGA/G" evidence="4">
    <location>
        <begin position="151"/>
        <end position="153"/>
    </location>
</feature>
<accession>A0ABT6YF14</accession>
<dbReference type="InterPro" id="IPR050301">
    <property type="entry name" value="NTE"/>
</dbReference>
<proteinExistence type="predicted"/>
<gene>
    <name evidence="6" type="ORF">QM524_23385</name>
</gene>
<dbReference type="Gene3D" id="3.40.1090.10">
    <property type="entry name" value="Cytosolic phospholipase A2 catalytic domain"/>
    <property type="match status" value="2"/>
</dbReference>
<evidence type="ECO:0000256" key="2">
    <source>
        <dbReference type="ARBA" id="ARBA00022963"/>
    </source>
</evidence>
<feature type="active site" description="Nucleophile" evidence="4">
    <location>
        <position position="39"/>
    </location>
</feature>
<dbReference type="RefSeq" id="WP_283346463.1">
    <property type="nucleotide sequence ID" value="NZ_JASHIF010000026.1"/>
</dbReference>
<dbReference type="PANTHER" id="PTHR14226:SF29">
    <property type="entry name" value="NEUROPATHY TARGET ESTERASE SWS"/>
    <property type="match status" value="1"/>
</dbReference>
<name>A0ABT6YF14_9BACT</name>